<protein>
    <submittedName>
        <fullName evidence="2">Uncharacterized protein</fullName>
    </submittedName>
</protein>
<dbReference type="AlphaFoldDB" id="A0AAV4TYW4"/>
<organism evidence="2 3">
    <name type="scientific">Caerostris darwini</name>
    <dbReference type="NCBI Taxonomy" id="1538125"/>
    <lineage>
        <taxon>Eukaryota</taxon>
        <taxon>Metazoa</taxon>
        <taxon>Ecdysozoa</taxon>
        <taxon>Arthropoda</taxon>
        <taxon>Chelicerata</taxon>
        <taxon>Arachnida</taxon>
        <taxon>Araneae</taxon>
        <taxon>Araneomorphae</taxon>
        <taxon>Entelegynae</taxon>
        <taxon>Araneoidea</taxon>
        <taxon>Araneidae</taxon>
        <taxon>Caerostris</taxon>
    </lineage>
</organism>
<sequence length="102" mass="11080">MASSNPTAGGGKKTNVRLITGGLWHDDIAAPYVGPRTPPVDDAAAEVVRRASGQDDDQFPLQFSDSQEPLLPRPSGGRVVRMLRRISDAVRRVGRMNRTRDA</sequence>
<feature type="region of interest" description="Disordered" evidence="1">
    <location>
        <begin position="52"/>
        <end position="75"/>
    </location>
</feature>
<dbReference type="EMBL" id="BPLQ01010393">
    <property type="protein sequence ID" value="GIY50491.1"/>
    <property type="molecule type" value="Genomic_DNA"/>
</dbReference>
<evidence type="ECO:0000313" key="3">
    <source>
        <dbReference type="Proteomes" id="UP001054837"/>
    </source>
</evidence>
<keyword evidence="3" id="KW-1185">Reference proteome</keyword>
<gene>
    <name evidence="2" type="ORF">CDAR_53421</name>
</gene>
<reference evidence="2 3" key="1">
    <citation type="submission" date="2021-06" db="EMBL/GenBank/DDBJ databases">
        <title>Caerostris darwini draft genome.</title>
        <authorList>
            <person name="Kono N."/>
            <person name="Arakawa K."/>
        </authorList>
    </citation>
    <scope>NUCLEOTIDE SEQUENCE [LARGE SCALE GENOMIC DNA]</scope>
</reference>
<evidence type="ECO:0000313" key="2">
    <source>
        <dbReference type="EMBL" id="GIY50491.1"/>
    </source>
</evidence>
<name>A0AAV4TYW4_9ARAC</name>
<accession>A0AAV4TYW4</accession>
<proteinExistence type="predicted"/>
<dbReference type="Proteomes" id="UP001054837">
    <property type="component" value="Unassembled WGS sequence"/>
</dbReference>
<evidence type="ECO:0000256" key="1">
    <source>
        <dbReference type="SAM" id="MobiDB-lite"/>
    </source>
</evidence>
<comment type="caution">
    <text evidence="2">The sequence shown here is derived from an EMBL/GenBank/DDBJ whole genome shotgun (WGS) entry which is preliminary data.</text>
</comment>